<dbReference type="PROSITE" id="PS51718">
    <property type="entry name" value="G_DYNAMIN_2"/>
    <property type="match status" value="1"/>
</dbReference>
<sequence>MESDDDRHSRHSWPQSDRGASRSWSRADRRSRYSSPSPDRRSQGTRRSRPSSEAHSRHSHRTPPLRLPTFRFPPDKIKATILEVLDRIRQYNIHHDIDIPELVMCGKQSAGKSSVLEAITGLEFPKGDGGPCTRFVIEIRLFPDAEEPYIKSKVRFRPETDRGGAIGTGFEIIAEAKIAMNITDTNKFSPHVLSIEYHFPDPEARVNAPRLTLIDLPGLIAVDQGLDLAGLTKRYIQRESALILAVVDAVNDLETHEILKMAQTVDPMCRRTFGILTKPDLTVPGSDLERNWVLEALDPGKAKYFKSGSHVLYNRNSIQIKPGSHYKDIDDRDRQERDFFKSSHRMPPNAVELGDTRKLPNAWNQLFNTEKWGVVHLRDRLLLLLSDMAVSQLGSIYTDISAALEKRRAKLDRLTAKDPAKHKGEYRDLLQMLGKLADQASSGNYKNSDFFVIMRDGPMWLRSRIIEQGNVFSKKMRTDGHNSTDFKWKPDEPLPTSPANKEVGQMLDLLVRTKSGSHPADFNPDRIDLIFPQFSIHWNAIATEYVGSCYRCCEEFAREAVRFVVKDVSVAERLLAKEILRALAVRKSRALMTLRLIEADRKDGAMSVNPDLWMDSRELMPPSQPAPAQTGQEQQASTSQTGGRLGTQARKEFEELEAVRRLNALRLLQNMLTLYKASFPLDDQVKFEMIMEGPDKTERLKRQEGMKLEVDILEKALEDLEPLLGKFSSMEGKI</sequence>
<dbReference type="Proteomes" id="UP001303473">
    <property type="component" value="Unassembled WGS sequence"/>
</dbReference>
<dbReference type="GO" id="GO:0005525">
    <property type="term" value="F:GTP binding"/>
    <property type="evidence" value="ECO:0007669"/>
    <property type="project" value="InterPro"/>
</dbReference>
<dbReference type="InterPro" id="IPR030381">
    <property type="entry name" value="G_DYNAMIN_dom"/>
</dbReference>
<dbReference type="GO" id="GO:0006897">
    <property type="term" value="P:endocytosis"/>
    <property type="evidence" value="ECO:0007669"/>
    <property type="project" value="TreeGrafter"/>
</dbReference>
<dbReference type="PANTHER" id="PTHR11566:SF21">
    <property type="entry name" value="DYNAMIN RELATED PROTEIN 1, ISOFORM A"/>
    <property type="match status" value="1"/>
</dbReference>
<dbReference type="InterPro" id="IPR027417">
    <property type="entry name" value="P-loop_NTPase"/>
</dbReference>
<accession>A0AAN6S2P5</accession>
<dbReference type="Pfam" id="PF00350">
    <property type="entry name" value="Dynamin_N"/>
    <property type="match status" value="1"/>
</dbReference>
<comment type="caution">
    <text evidence="3">The sequence shown here is derived from an EMBL/GenBank/DDBJ whole genome shotgun (WGS) entry which is preliminary data.</text>
</comment>
<evidence type="ECO:0000313" key="3">
    <source>
        <dbReference type="EMBL" id="KAK3938270.1"/>
    </source>
</evidence>
<dbReference type="GO" id="GO:0008017">
    <property type="term" value="F:microtubule binding"/>
    <property type="evidence" value="ECO:0007669"/>
    <property type="project" value="TreeGrafter"/>
</dbReference>
<dbReference type="GO" id="GO:0048312">
    <property type="term" value="P:intracellular distribution of mitochondria"/>
    <property type="evidence" value="ECO:0007669"/>
    <property type="project" value="TreeGrafter"/>
</dbReference>
<protein>
    <submittedName>
        <fullName evidence="3">Interferon-induced GTP-binding Mx</fullName>
    </submittedName>
</protein>
<dbReference type="GO" id="GO:0016020">
    <property type="term" value="C:membrane"/>
    <property type="evidence" value="ECO:0007669"/>
    <property type="project" value="TreeGrafter"/>
</dbReference>
<dbReference type="PRINTS" id="PR00195">
    <property type="entry name" value="DYNAMIN"/>
</dbReference>
<feature type="region of interest" description="Disordered" evidence="1">
    <location>
        <begin position="615"/>
        <end position="646"/>
    </location>
</feature>
<reference evidence="4" key="1">
    <citation type="journal article" date="2023" name="Mol. Phylogenet. Evol.">
        <title>Genome-scale phylogeny and comparative genomics of the fungal order Sordariales.</title>
        <authorList>
            <person name="Hensen N."/>
            <person name="Bonometti L."/>
            <person name="Westerberg I."/>
            <person name="Brannstrom I.O."/>
            <person name="Guillou S."/>
            <person name="Cros-Aarteil S."/>
            <person name="Calhoun S."/>
            <person name="Haridas S."/>
            <person name="Kuo A."/>
            <person name="Mondo S."/>
            <person name="Pangilinan J."/>
            <person name="Riley R."/>
            <person name="LaButti K."/>
            <person name="Andreopoulos B."/>
            <person name="Lipzen A."/>
            <person name="Chen C."/>
            <person name="Yan M."/>
            <person name="Daum C."/>
            <person name="Ng V."/>
            <person name="Clum A."/>
            <person name="Steindorff A."/>
            <person name="Ohm R.A."/>
            <person name="Martin F."/>
            <person name="Silar P."/>
            <person name="Natvig D.O."/>
            <person name="Lalanne C."/>
            <person name="Gautier V."/>
            <person name="Ament-Velasquez S.L."/>
            <person name="Kruys A."/>
            <person name="Hutchinson M.I."/>
            <person name="Powell A.J."/>
            <person name="Barry K."/>
            <person name="Miller A.N."/>
            <person name="Grigoriev I.V."/>
            <person name="Debuchy R."/>
            <person name="Gladieux P."/>
            <person name="Hiltunen Thoren M."/>
            <person name="Johannesson H."/>
        </authorList>
    </citation>
    <scope>NUCLEOTIDE SEQUENCE [LARGE SCALE GENOMIC DNA]</scope>
    <source>
        <strain evidence="4">CBS 340.73</strain>
    </source>
</reference>
<gene>
    <name evidence="3" type="ORF">QBC46DRAFT_365609</name>
</gene>
<name>A0AAN6S2P5_9PEZI</name>
<dbReference type="SUPFAM" id="SSF52540">
    <property type="entry name" value="P-loop containing nucleoside triphosphate hydrolases"/>
    <property type="match status" value="1"/>
</dbReference>
<dbReference type="GO" id="GO:0005874">
    <property type="term" value="C:microtubule"/>
    <property type="evidence" value="ECO:0007669"/>
    <property type="project" value="TreeGrafter"/>
</dbReference>
<dbReference type="Gene3D" id="3.40.50.300">
    <property type="entry name" value="P-loop containing nucleotide triphosphate hydrolases"/>
    <property type="match status" value="1"/>
</dbReference>
<feature type="region of interest" description="Disordered" evidence="1">
    <location>
        <begin position="476"/>
        <end position="499"/>
    </location>
</feature>
<dbReference type="GO" id="GO:0003924">
    <property type="term" value="F:GTPase activity"/>
    <property type="evidence" value="ECO:0007669"/>
    <property type="project" value="InterPro"/>
</dbReference>
<evidence type="ECO:0000313" key="4">
    <source>
        <dbReference type="Proteomes" id="UP001303473"/>
    </source>
</evidence>
<dbReference type="SMART" id="SM00053">
    <property type="entry name" value="DYNc"/>
    <property type="match status" value="1"/>
</dbReference>
<evidence type="ECO:0000256" key="1">
    <source>
        <dbReference type="SAM" id="MobiDB-lite"/>
    </source>
</evidence>
<dbReference type="AlphaFoldDB" id="A0AAN6S2P5"/>
<dbReference type="CDD" id="cd08771">
    <property type="entry name" value="DLP_1"/>
    <property type="match status" value="1"/>
</dbReference>
<feature type="compositionally biased region" description="Basic and acidic residues" evidence="1">
    <location>
        <begin position="476"/>
        <end position="492"/>
    </location>
</feature>
<dbReference type="GO" id="GO:0016559">
    <property type="term" value="P:peroxisome fission"/>
    <property type="evidence" value="ECO:0007669"/>
    <property type="project" value="TreeGrafter"/>
</dbReference>
<dbReference type="PANTHER" id="PTHR11566">
    <property type="entry name" value="DYNAMIN"/>
    <property type="match status" value="1"/>
</dbReference>
<keyword evidence="4" id="KW-1185">Reference proteome</keyword>
<dbReference type="GO" id="GO:0005739">
    <property type="term" value="C:mitochondrion"/>
    <property type="evidence" value="ECO:0007669"/>
    <property type="project" value="TreeGrafter"/>
</dbReference>
<feature type="domain" description="Dynamin-type G" evidence="2">
    <location>
        <begin position="96"/>
        <end position="394"/>
    </location>
</feature>
<dbReference type="InterPro" id="IPR045063">
    <property type="entry name" value="Dynamin_N"/>
</dbReference>
<dbReference type="InterPro" id="IPR022812">
    <property type="entry name" value="Dynamin"/>
</dbReference>
<proteinExistence type="predicted"/>
<feature type="region of interest" description="Disordered" evidence="1">
    <location>
        <begin position="1"/>
        <end position="71"/>
    </location>
</feature>
<organism evidence="3 4">
    <name type="scientific">Diplogelasinospora grovesii</name>
    <dbReference type="NCBI Taxonomy" id="303347"/>
    <lineage>
        <taxon>Eukaryota</taxon>
        <taxon>Fungi</taxon>
        <taxon>Dikarya</taxon>
        <taxon>Ascomycota</taxon>
        <taxon>Pezizomycotina</taxon>
        <taxon>Sordariomycetes</taxon>
        <taxon>Sordariomycetidae</taxon>
        <taxon>Sordariales</taxon>
        <taxon>Diplogelasinosporaceae</taxon>
        <taxon>Diplogelasinospora</taxon>
    </lineage>
</organism>
<evidence type="ECO:0000259" key="2">
    <source>
        <dbReference type="PROSITE" id="PS51718"/>
    </source>
</evidence>
<dbReference type="GO" id="GO:0000266">
    <property type="term" value="P:mitochondrial fission"/>
    <property type="evidence" value="ECO:0007669"/>
    <property type="project" value="TreeGrafter"/>
</dbReference>
<feature type="compositionally biased region" description="Polar residues" evidence="1">
    <location>
        <begin position="626"/>
        <end position="642"/>
    </location>
</feature>
<dbReference type="InterPro" id="IPR001401">
    <property type="entry name" value="Dynamin_GTPase"/>
</dbReference>
<dbReference type="EMBL" id="MU853833">
    <property type="protein sequence ID" value="KAK3938270.1"/>
    <property type="molecule type" value="Genomic_DNA"/>
</dbReference>